<evidence type="ECO:0000313" key="3">
    <source>
        <dbReference type="Proteomes" id="UP000183809"/>
    </source>
</evidence>
<keyword evidence="2" id="KW-0808">Transferase</keyword>
<feature type="region of interest" description="Disordered" evidence="1">
    <location>
        <begin position="108"/>
        <end position="133"/>
    </location>
</feature>
<accession>A0A1J9QW23</accession>
<dbReference type="Proteomes" id="UP000183809">
    <property type="component" value="Unassembled WGS sequence"/>
</dbReference>
<organism evidence="2 3">
    <name type="scientific">Diplodia corticola</name>
    <dbReference type="NCBI Taxonomy" id="236234"/>
    <lineage>
        <taxon>Eukaryota</taxon>
        <taxon>Fungi</taxon>
        <taxon>Dikarya</taxon>
        <taxon>Ascomycota</taxon>
        <taxon>Pezizomycotina</taxon>
        <taxon>Dothideomycetes</taxon>
        <taxon>Dothideomycetes incertae sedis</taxon>
        <taxon>Botryosphaeriales</taxon>
        <taxon>Botryosphaeriaceae</taxon>
        <taxon>Diplodia</taxon>
    </lineage>
</organism>
<reference evidence="2 3" key="1">
    <citation type="submission" date="2016-10" db="EMBL/GenBank/DDBJ databases">
        <title>Proteomics and genomics reveal pathogen-plant mechanisms compatible with a hemibiotrophic lifestyle of Diplodia corticola.</title>
        <authorList>
            <person name="Fernandes I."/>
            <person name="De Jonge R."/>
            <person name="Van De Peer Y."/>
            <person name="Devreese B."/>
            <person name="Alves A."/>
            <person name="Esteves A.C."/>
        </authorList>
    </citation>
    <scope>NUCLEOTIDE SEQUENCE [LARGE SCALE GENOMIC DNA]</scope>
    <source>
        <strain evidence="2 3">CBS 112549</strain>
    </source>
</reference>
<dbReference type="RefSeq" id="XP_020128876.1">
    <property type="nucleotide sequence ID" value="XM_020274999.1"/>
</dbReference>
<sequence length="407" mass="44836">MTFQSVDRLLSLGLVPLGRTWHQISCVCVLMLLFPAQWSTPLASGAISWLPALNLQPSNITASLPVAGFGPPLVWFNLYGEARETVKQRAQGVAVTLNYPSSFYRPVDGSATPSRRRVDSLRQELQDGNADSQQIPLESRISNATLPYFRMESIEWLDDQPAFHDFFNSSRSLGSFTNLESSPYNVLMYGIRTETAILDWNLRLNLGDLPTWPSPTTINATYTLAVMVSRRENQPEEGTCLSVSPTYGHLPPKQQFRLTFYNEKTGIRDENCYMFANVTVAAGVVHGQQCPLVSSGVIEHRAADASAVDIHPHPLVAPAFRILPEILFGLAEMNATNGPTWDNLSGHVVGSWSLAFQATWNALNDWCETGAAAAAVRVPVPSVRAQVARERIGGKKKSTRLSQLHGE</sequence>
<feature type="compositionally biased region" description="Basic and acidic residues" evidence="1">
    <location>
        <begin position="116"/>
        <end position="125"/>
    </location>
</feature>
<dbReference type="GeneID" id="31015260"/>
<protein>
    <submittedName>
        <fullName evidence="2">Udp-3-o-(3-hydroxymyristoyl) glucosamine n-acyltransferase</fullName>
    </submittedName>
</protein>
<dbReference type="OrthoDB" id="5378430at2759"/>
<dbReference type="STRING" id="236234.A0A1J9QW23"/>
<dbReference type="GO" id="GO:0016746">
    <property type="term" value="F:acyltransferase activity"/>
    <property type="evidence" value="ECO:0007669"/>
    <property type="project" value="UniProtKB-KW"/>
</dbReference>
<dbReference type="EMBL" id="MNUE01000037">
    <property type="protein sequence ID" value="OJD32616.1"/>
    <property type="molecule type" value="Genomic_DNA"/>
</dbReference>
<evidence type="ECO:0000256" key="1">
    <source>
        <dbReference type="SAM" id="MobiDB-lite"/>
    </source>
</evidence>
<keyword evidence="2" id="KW-0012">Acyltransferase</keyword>
<keyword evidence="3" id="KW-1185">Reference proteome</keyword>
<name>A0A1J9QW23_9PEZI</name>
<proteinExistence type="predicted"/>
<gene>
    <name evidence="2" type="ORF">BKCO1_37000121</name>
</gene>
<comment type="caution">
    <text evidence="2">The sequence shown here is derived from an EMBL/GenBank/DDBJ whole genome shotgun (WGS) entry which is preliminary data.</text>
</comment>
<dbReference type="AlphaFoldDB" id="A0A1J9QW23"/>
<evidence type="ECO:0000313" key="2">
    <source>
        <dbReference type="EMBL" id="OJD32616.1"/>
    </source>
</evidence>